<feature type="transmembrane region" description="Helical" evidence="1">
    <location>
        <begin position="280"/>
        <end position="307"/>
    </location>
</feature>
<dbReference type="Proteomes" id="UP000307440">
    <property type="component" value="Unassembled WGS sequence"/>
</dbReference>
<evidence type="ECO:0000256" key="1">
    <source>
        <dbReference type="SAM" id="Phobius"/>
    </source>
</evidence>
<feature type="transmembrane region" description="Helical" evidence="1">
    <location>
        <begin position="237"/>
        <end position="259"/>
    </location>
</feature>
<dbReference type="EMBL" id="ML210485">
    <property type="protein sequence ID" value="TFK17612.1"/>
    <property type="molecule type" value="Genomic_DNA"/>
</dbReference>
<feature type="transmembrane region" description="Helical" evidence="1">
    <location>
        <begin position="67"/>
        <end position="94"/>
    </location>
</feature>
<dbReference type="AlphaFoldDB" id="A0A5C3KCN5"/>
<protein>
    <recommendedName>
        <fullName evidence="4">Integral membrane protein</fullName>
    </recommendedName>
</protein>
<feature type="transmembrane region" description="Helical" evidence="1">
    <location>
        <begin position="327"/>
        <end position="345"/>
    </location>
</feature>
<feature type="transmembrane region" description="Helical" evidence="1">
    <location>
        <begin position="189"/>
        <end position="217"/>
    </location>
</feature>
<keyword evidence="1" id="KW-0812">Transmembrane</keyword>
<organism evidence="2 3">
    <name type="scientific">Coprinopsis marcescibilis</name>
    <name type="common">Agaric fungus</name>
    <name type="synonym">Psathyrella marcescibilis</name>
    <dbReference type="NCBI Taxonomy" id="230819"/>
    <lineage>
        <taxon>Eukaryota</taxon>
        <taxon>Fungi</taxon>
        <taxon>Dikarya</taxon>
        <taxon>Basidiomycota</taxon>
        <taxon>Agaricomycotina</taxon>
        <taxon>Agaricomycetes</taxon>
        <taxon>Agaricomycetidae</taxon>
        <taxon>Agaricales</taxon>
        <taxon>Agaricineae</taxon>
        <taxon>Psathyrellaceae</taxon>
        <taxon>Coprinopsis</taxon>
    </lineage>
</organism>
<evidence type="ECO:0000313" key="2">
    <source>
        <dbReference type="EMBL" id="TFK17612.1"/>
    </source>
</evidence>
<sequence>MSLFLPGFWSTPRADFGLTFLFTNGVFLDNLCATLLITLFSGIHLCMTRRIVSLRIRLSRDSRPGGFRGNISTVVSAVSSVTLALMWIACAFLYCIQFSGNVISLRRFTVPDTVGDVPSDPLRAAPLESCHTTSRIPFAQRCTYTPFEDAMSSRKLELTFAALIQVILLITDLILVIRCHTIFSNKWVFYAPAVAAYLGSVAVFLFGLGSLASAGVLHDPTYTGYYLQPDSRLPRGYSTYMSIISSLIVNLTVTIPIVYKMLNARRRFKGSRASTIMGKYDMYLSITALLTESALPPAIFGIAAAVLSTYKVPYTGGIDRFAYTPKMVWLSFTALAPQLILVRVLQGRAWDTDVDSRISAVTVSVQSHRGPRFNVGKSIDSGTVEEYKPYSSKGDV</sequence>
<name>A0A5C3KCN5_COPMA</name>
<keyword evidence="1" id="KW-0472">Membrane</keyword>
<proteinExistence type="predicted"/>
<dbReference type="OrthoDB" id="2898376at2759"/>
<feature type="transmembrane region" description="Helical" evidence="1">
    <location>
        <begin position="20"/>
        <end position="46"/>
    </location>
</feature>
<keyword evidence="3" id="KW-1185">Reference proteome</keyword>
<feature type="transmembrane region" description="Helical" evidence="1">
    <location>
        <begin position="158"/>
        <end position="177"/>
    </location>
</feature>
<keyword evidence="1" id="KW-1133">Transmembrane helix</keyword>
<evidence type="ECO:0000313" key="3">
    <source>
        <dbReference type="Proteomes" id="UP000307440"/>
    </source>
</evidence>
<evidence type="ECO:0008006" key="4">
    <source>
        <dbReference type="Google" id="ProtNLM"/>
    </source>
</evidence>
<reference evidence="2 3" key="1">
    <citation type="journal article" date="2019" name="Nat. Ecol. Evol.">
        <title>Megaphylogeny resolves global patterns of mushroom evolution.</title>
        <authorList>
            <person name="Varga T."/>
            <person name="Krizsan K."/>
            <person name="Foldi C."/>
            <person name="Dima B."/>
            <person name="Sanchez-Garcia M."/>
            <person name="Sanchez-Ramirez S."/>
            <person name="Szollosi G.J."/>
            <person name="Szarkandi J.G."/>
            <person name="Papp V."/>
            <person name="Albert L."/>
            <person name="Andreopoulos W."/>
            <person name="Angelini C."/>
            <person name="Antonin V."/>
            <person name="Barry K.W."/>
            <person name="Bougher N.L."/>
            <person name="Buchanan P."/>
            <person name="Buyck B."/>
            <person name="Bense V."/>
            <person name="Catcheside P."/>
            <person name="Chovatia M."/>
            <person name="Cooper J."/>
            <person name="Damon W."/>
            <person name="Desjardin D."/>
            <person name="Finy P."/>
            <person name="Geml J."/>
            <person name="Haridas S."/>
            <person name="Hughes K."/>
            <person name="Justo A."/>
            <person name="Karasinski D."/>
            <person name="Kautmanova I."/>
            <person name="Kiss B."/>
            <person name="Kocsube S."/>
            <person name="Kotiranta H."/>
            <person name="LaButti K.M."/>
            <person name="Lechner B.E."/>
            <person name="Liimatainen K."/>
            <person name="Lipzen A."/>
            <person name="Lukacs Z."/>
            <person name="Mihaltcheva S."/>
            <person name="Morgado L.N."/>
            <person name="Niskanen T."/>
            <person name="Noordeloos M.E."/>
            <person name="Ohm R.A."/>
            <person name="Ortiz-Santana B."/>
            <person name="Ovrebo C."/>
            <person name="Racz N."/>
            <person name="Riley R."/>
            <person name="Savchenko A."/>
            <person name="Shiryaev A."/>
            <person name="Soop K."/>
            <person name="Spirin V."/>
            <person name="Szebenyi C."/>
            <person name="Tomsovsky M."/>
            <person name="Tulloss R.E."/>
            <person name="Uehling J."/>
            <person name="Grigoriev I.V."/>
            <person name="Vagvolgyi C."/>
            <person name="Papp T."/>
            <person name="Martin F.M."/>
            <person name="Miettinen O."/>
            <person name="Hibbett D.S."/>
            <person name="Nagy L.G."/>
        </authorList>
    </citation>
    <scope>NUCLEOTIDE SEQUENCE [LARGE SCALE GENOMIC DNA]</scope>
    <source>
        <strain evidence="2 3">CBS 121175</strain>
    </source>
</reference>
<gene>
    <name evidence="2" type="ORF">FA15DRAFT_675971</name>
</gene>
<accession>A0A5C3KCN5</accession>